<dbReference type="EMBL" id="JBHUFV010000052">
    <property type="protein sequence ID" value="MFD1936861.1"/>
    <property type="molecule type" value="Genomic_DNA"/>
</dbReference>
<protein>
    <submittedName>
        <fullName evidence="1">FMN-binding negative transcriptional regulator</fullName>
    </submittedName>
</protein>
<dbReference type="InterPro" id="IPR012349">
    <property type="entry name" value="Split_barrel_FMN-bd"/>
</dbReference>
<dbReference type="PANTHER" id="PTHR35802">
    <property type="entry name" value="PROTEASE SYNTHASE AND SPORULATION PROTEIN PAI 2"/>
    <property type="match status" value="1"/>
</dbReference>
<evidence type="ECO:0000313" key="2">
    <source>
        <dbReference type="Proteomes" id="UP001597368"/>
    </source>
</evidence>
<organism evidence="1 2">
    <name type="scientific">Nonomuraea mangrovi</name>
    <dbReference type="NCBI Taxonomy" id="2316207"/>
    <lineage>
        <taxon>Bacteria</taxon>
        <taxon>Bacillati</taxon>
        <taxon>Actinomycetota</taxon>
        <taxon>Actinomycetes</taxon>
        <taxon>Streptosporangiales</taxon>
        <taxon>Streptosporangiaceae</taxon>
        <taxon>Nonomuraea</taxon>
    </lineage>
</organism>
<dbReference type="RefSeq" id="WP_379577518.1">
    <property type="nucleotide sequence ID" value="NZ_JBHUFV010000052.1"/>
</dbReference>
<gene>
    <name evidence="1" type="ORF">ACFSKW_35865</name>
</gene>
<evidence type="ECO:0000313" key="1">
    <source>
        <dbReference type="EMBL" id="MFD1936861.1"/>
    </source>
</evidence>
<dbReference type="InterPro" id="IPR007396">
    <property type="entry name" value="TR_PAI2-type"/>
</dbReference>
<dbReference type="PIRSF" id="PIRSF010372">
    <property type="entry name" value="PaiB"/>
    <property type="match status" value="1"/>
</dbReference>
<dbReference type="PANTHER" id="PTHR35802:SF1">
    <property type="entry name" value="PROTEASE SYNTHASE AND SPORULATION PROTEIN PAI 2"/>
    <property type="match status" value="1"/>
</dbReference>
<reference evidence="2" key="1">
    <citation type="journal article" date="2019" name="Int. J. Syst. Evol. Microbiol.">
        <title>The Global Catalogue of Microorganisms (GCM) 10K type strain sequencing project: providing services to taxonomists for standard genome sequencing and annotation.</title>
        <authorList>
            <consortium name="The Broad Institute Genomics Platform"/>
            <consortium name="The Broad Institute Genome Sequencing Center for Infectious Disease"/>
            <person name="Wu L."/>
            <person name="Ma J."/>
        </authorList>
    </citation>
    <scope>NUCLEOTIDE SEQUENCE [LARGE SCALE GENOMIC DNA]</scope>
    <source>
        <strain evidence="2">ICMP 6774ER</strain>
    </source>
</reference>
<name>A0ABW4T588_9ACTN</name>
<accession>A0ABW4T588</accession>
<keyword evidence="2" id="KW-1185">Reference proteome</keyword>
<proteinExistence type="predicted"/>
<dbReference type="Pfam" id="PF04299">
    <property type="entry name" value="FMN_bind_2"/>
    <property type="match status" value="1"/>
</dbReference>
<dbReference type="Gene3D" id="2.30.110.10">
    <property type="entry name" value="Electron Transport, Fmn-binding Protein, Chain A"/>
    <property type="match status" value="1"/>
</dbReference>
<comment type="caution">
    <text evidence="1">The sequence shown here is derived from an EMBL/GenBank/DDBJ whole genome shotgun (WGS) entry which is preliminary data.</text>
</comment>
<sequence length="206" mass="22896">MRHNSDYLLDDKERIRALVQDNPWATLLSGTPRGLVGSHLPVLVEEGPALSIVGHLGRPDDEAHELGEHEVLLIIAGPHGYISPGWYGGGGPAVPTYNYLVAHLYGRPEPLDAAETYRVLTDTVDRYESVRPTPFRVEDDHGRKVARGVTGFRLRPTRVLAKAKLSQDKPAEIAWRIIQALETDAGYRNPELARHMRQVLTSGESR</sequence>
<dbReference type="Proteomes" id="UP001597368">
    <property type="component" value="Unassembled WGS sequence"/>
</dbReference>
<dbReference type="SUPFAM" id="SSF50475">
    <property type="entry name" value="FMN-binding split barrel"/>
    <property type="match status" value="1"/>
</dbReference>